<dbReference type="PANTHER" id="PTHR47481:SF31">
    <property type="entry name" value="OS01G0873500 PROTEIN"/>
    <property type="match status" value="1"/>
</dbReference>
<gene>
    <name evidence="1" type="ORF">MA16_Dca003530</name>
</gene>
<protein>
    <recommendedName>
        <fullName evidence="3">Retrovirus-related Pol polyprotein from transposon TNT 1-94</fullName>
    </recommendedName>
</protein>
<proteinExistence type="predicted"/>
<evidence type="ECO:0000313" key="2">
    <source>
        <dbReference type="Proteomes" id="UP000233837"/>
    </source>
</evidence>
<organism evidence="1 2">
    <name type="scientific">Dendrobium catenatum</name>
    <dbReference type="NCBI Taxonomy" id="906689"/>
    <lineage>
        <taxon>Eukaryota</taxon>
        <taxon>Viridiplantae</taxon>
        <taxon>Streptophyta</taxon>
        <taxon>Embryophyta</taxon>
        <taxon>Tracheophyta</taxon>
        <taxon>Spermatophyta</taxon>
        <taxon>Magnoliopsida</taxon>
        <taxon>Liliopsida</taxon>
        <taxon>Asparagales</taxon>
        <taxon>Orchidaceae</taxon>
        <taxon>Epidendroideae</taxon>
        <taxon>Malaxideae</taxon>
        <taxon>Dendrobiinae</taxon>
        <taxon>Dendrobium</taxon>
    </lineage>
</organism>
<keyword evidence="2" id="KW-1185">Reference proteome</keyword>
<evidence type="ECO:0000313" key="1">
    <source>
        <dbReference type="EMBL" id="PKU74327.1"/>
    </source>
</evidence>
<dbReference type="PANTHER" id="PTHR47481">
    <property type="match status" value="1"/>
</dbReference>
<reference evidence="1 2" key="2">
    <citation type="journal article" date="2017" name="Nature">
        <title>The Apostasia genome and the evolution of orchids.</title>
        <authorList>
            <person name="Zhang G.Q."/>
            <person name="Liu K.W."/>
            <person name="Li Z."/>
            <person name="Lohaus R."/>
            <person name="Hsiao Y.Y."/>
            <person name="Niu S.C."/>
            <person name="Wang J.Y."/>
            <person name="Lin Y.C."/>
            <person name="Xu Q."/>
            <person name="Chen L.J."/>
            <person name="Yoshida K."/>
            <person name="Fujiwara S."/>
            <person name="Wang Z.W."/>
            <person name="Zhang Y.Q."/>
            <person name="Mitsuda N."/>
            <person name="Wang M."/>
            <person name="Liu G.H."/>
            <person name="Pecoraro L."/>
            <person name="Huang H.X."/>
            <person name="Xiao X.J."/>
            <person name="Lin M."/>
            <person name="Wu X.Y."/>
            <person name="Wu W.L."/>
            <person name="Chen Y.Y."/>
            <person name="Chang S.B."/>
            <person name="Sakamoto S."/>
            <person name="Ohme-Takagi M."/>
            <person name="Yagi M."/>
            <person name="Zeng S.J."/>
            <person name="Shen C.Y."/>
            <person name="Yeh C.M."/>
            <person name="Luo Y.B."/>
            <person name="Tsai W.C."/>
            <person name="Van de Peer Y."/>
            <person name="Liu Z.J."/>
        </authorList>
    </citation>
    <scope>NUCLEOTIDE SEQUENCE [LARGE SCALE GENOMIC DNA]</scope>
    <source>
        <tissue evidence="1">The whole plant</tissue>
    </source>
</reference>
<dbReference type="Pfam" id="PF14223">
    <property type="entry name" value="Retrotran_gag_2"/>
    <property type="match status" value="1"/>
</dbReference>
<sequence>MTQYLTDIKSLVDQIASAGSTLDTEGIILYILNGLPAPYKAFKTAIRTMLTPISLHQLYPFLLSEEINIAAETARTTQMADLNLVLYTYRGRGKRNRSINSSYGMSSTHNPVDPPTTCQICLKRGHSASTC</sequence>
<dbReference type="Proteomes" id="UP000233837">
    <property type="component" value="Unassembled WGS sequence"/>
</dbReference>
<evidence type="ECO:0008006" key="3">
    <source>
        <dbReference type="Google" id="ProtNLM"/>
    </source>
</evidence>
<dbReference type="AlphaFoldDB" id="A0A2I0WF96"/>
<reference evidence="1 2" key="1">
    <citation type="journal article" date="2016" name="Sci. Rep.">
        <title>The Dendrobium catenatum Lindl. genome sequence provides insights into polysaccharide synthase, floral development and adaptive evolution.</title>
        <authorList>
            <person name="Zhang G.Q."/>
            <person name="Xu Q."/>
            <person name="Bian C."/>
            <person name="Tsai W.C."/>
            <person name="Yeh C.M."/>
            <person name="Liu K.W."/>
            <person name="Yoshida K."/>
            <person name="Zhang L.S."/>
            <person name="Chang S.B."/>
            <person name="Chen F."/>
            <person name="Shi Y."/>
            <person name="Su Y.Y."/>
            <person name="Zhang Y.Q."/>
            <person name="Chen L.J."/>
            <person name="Yin Y."/>
            <person name="Lin M."/>
            <person name="Huang H."/>
            <person name="Deng H."/>
            <person name="Wang Z.W."/>
            <person name="Zhu S.L."/>
            <person name="Zhao X."/>
            <person name="Deng C."/>
            <person name="Niu S.C."/>
            <person name="Huang J."/>
            <person name="Wang M."/>
            <person name="Liu G.H."/>
            <person name="Yang H.J."/>
            <person name="Xiao X.J."/>
            <person name="Hsiao Y.Y."/>
            <person name="Wu W.L."/>
            <person name="Chen Y.Y."/>
            <person name="Mitsuda N."/>
            <person name="Ohme-Takagi M."/>
            <person name="Luo Y.B."/>
            <person name="Van de Peer Y."/>
            <person name="Liu Z.J."/>
        </authorList>
    </citation>
    <scope>NUCLEOTIDE SEQUENCE [LARGE SCALE GENOMIC DNA]</scope>
    <source>
        <tissue evidence="1">The whole plant</tissue>
    </source>
</reference>
<name>A0A2I0WF96_9ASPA</name>
<accession>A0A2I0WF96</accession>
<dbReference type="EMBL" id="KZ502674">
    <property type="protein sequence ID" value="PKU74327.1"/>
    <property type="molecule type" value="Genomic_DNA"/>
</dbReference>